<dbReference type="PANTHER" id="PTHR10185">
    <property type="entry name" value="PHOSPHOLIPASE D - RELATED"/>
    <property type="match status" value="1"/>
</dbReference>
<sequence>MINSSMRSVKIAGMYLTLTGGSIYPPSAEGIRGINIFNALISAQQRGVYVQIVMHAPQQETDTADLVKLASYGIDIRYVNWAQLNNGNGILHTKLMVTDSSSLYVGSANWDWRSIAQVKELGVIVTEPALVQDAEKVFDIYWLVSNSSVLPPSYPASLDTQFNEANPANLLIDGIPSKVFFSASPIPFNTPSRMNDIDALIWHIDSAEKFVYGSVMDYAPYTLYMKPPKGYYWGLLDDAFRRAAFRGVTVHLLFSEWPYTPAAVYPYFHSLAQLDNISIQTIKLPPYSGGDIPYARVCHSKYLVTEKSFYITTSNWTPDYFQFTGGVSINLWENEPQRKIVETVFTRDWTSQYTTPIAK</sequence>
<evidence type="ECO:0000259" key="1">
    <source>
        <dbReference type="PROSITE" id="PS50035"/>
    </source>
</evidence>
<dbReference type="SUPFAM" id="SSF56024">
    <property type="entry name" value="Phospholipase D/nuclease"/>
    <property type="match status" value="2"/>
</dbReference>
<dbReference type="Gene3D" id="3.30.870.10">
    <property type="entry name" value="Endonuclease Chain A"/>
    <property type="match status" value="2"/>
</dbReference>
<dbReference type="InterPro" id="IPR001736">
    <property type="entry name" value="PLipase_D/transphosphatidylase"/>
</dbReference>
<dbReference type="PANTHER" id="PTHR10185:SF17">
    <property type="entry name" value="GM01519P-RELATED"/>
    <property type="match status" value="1"/>
</dbReference>
<dbReference type="InterPro" id="IPR050874">
    <property type="entry name" value="Diverse_PLD-related"/>
</dbReference>
<protein>
    <recommendedName>
        <fullName evidence="1">PLD phosphodiesterase domain-containing protein</fullName>
    </recommendedName>
</protein>
<organism evidence="2">
    <name type="scientific">Arcella intermedia</name>
    <dbReference type="NCBI Taxonomy" id="1963864"/>
    <lineage>
        <taxon>Eukaryota</taxon>
        <taxon>Amoebozoa</taxon>
        <taxon>Tubulinea</taxon>
        <taxon>Elardia</taxon>
        <taxon>Arcellinida</taxon>
        <taxon>Sphaerothecina</taxon>
        <taxon>Arcellidae</taxon>
        <taxon>Arcella</taxon>
    </lineage>
</organism>
<dbReference type="PROSITE" id="PS50035">
    <property type="entry name" value="PLD"/>
    <property type="match status" value="1"/>
</dbReference>
<dbReference type="AlphaFoldDB" id="A0A6B2L671"/>
<feature type="domain" description="PLD phosphodiesterase" evidence="1">
    <location>
        <begin position="87"/>
        <end position="114"/>
    </location>
</feature>
<proteinExistence type="predicted"/>
<dbReference type="GO" id="GO:0003824">
    <property type="term" value="F:catalytic activity"/>
    <property type="evidence" value="ECO:0007669"/>
    <property type="project" value="InterPro"/>
</dbReference>
<accession>A0A6B2L671</accession>
<dbReference type="InterPro" id="IPR025202">
    <property type="entry name" value="PLD-like_dom"/>
</dbReference>
<dbReference type="SMART" id="SM00155">
    <property type="entry name" value="PLDc"/>
    <property type="match status" value="2"/>
</dbReference>
<dbReference type="EMBL" id="GIBP01003574">
    <property type="protein sequence ID" value="NDV32543.1"/>
    <property type="molecule type" value="Transcribed_RNA"/>
</dbReference>
<dbReference type="CDD" id="cd09107">
    <property type="entry name" value="PLDc_vPLD3_4_5_like_2"/>
    <property type="match status" value="1"/>
</dbReference>
<name>A0A6B2L671_9EUKA</name>
<reference evidence="2" key="1">
    <citation type="journal article" date="2020" name="J. Eukaryot. Microbiol.">
        <title>De novo Sequencing, Assembly and Annotation of the Transcriptome for the Free-Living Testate Amoeba Arcella intermedia.</title>
        <authorList>
            <person name="Ribeiro G.M."/>
            <person name="Porfirio-Sousa A.L."/>
            <person name="Maurer-Alcala X.X."/>
            <person name="Katz L.A."/>
            <person name="Lahr D.J.G."/>
        </authorList>
    </citation>
    <scope>NUCLEOTIDE SEQUENCE</scope>
</reference>
<evidence type="ECO:0000313" key="2">
    <source>
        <dbReference type="EMBL" id="NDV32543.1"/>
    </source>
</evidence>
<dbReference type="Pfam" id="PF13091">
    <property type="entry name" value="PLDc_2"/>
    <property type="match status" value="1"/>
</dbReference>